<feature type="transmembrane region" description="Helical" evidence="1">
    <location>
        <begin position="44"/>
        <end position="63"/>
    </location>
</feature>
<reference evidence="3" key="1">
    <citation type="journal article" date="2014" name="Int. J. Syst. Evol. Microbiol.">
        <title>Complete genome sequence of Corynebacterium casei LMG S-19264T (=DSM 44701T), isolated from a smear-ripened cheese.</title>
        <authorList>
            <consortium name="US DOE Joint Genome Institute (JGI-PGF)"/>
            <person name="Walter F."/>
            <person name="Albersmeier A."/>
            <person name="Kalinowski J."/>
            <person name="Ruckert C."/>
        </authorList>
    </citation>
    <scope>NUCLEOTIDE SEQUENCE</scope>
    <source>
        <strain evidence="3">CGMCC 1.15330</strain>
    </source>
</reference>
<keyword evidence="4" id="KW-1185">Reference proteome</keyword>
<feature type="transmembrane region" description="Helical" evidence="1">
    <location>
        <begin position="135"/>
        <end position="158"/>
    </location>
</feature>
<dbReference type="InterPro" id="IPR058581">
    <property type="entry name" value="TM_HPP"/>
</dbReference>
<dbReference type="EMBL" id="BMIH01000002">
    <property type="protein sequence ID" value="GGB27782.1"/>
    <property type="molecule type" value="Genomic_DNA"/>
</dbReference>
<proteinExistence type="predicted"/>
<accession>A0A916WSZ6</accession>
<dbReference type="InterPro" id="IPR007065">
    <property type="entry name" value="HPP"/>
</dbReference>
<dbReference type="Pfam" id="PF04982">
    <property type="entry name" value="TM_HPP"/>
    <property type="match status" value="1"/>
</dbReference>
<evidence type="ECO:0000313" key="4">
    <source>
        <dbReference type="Proteomes" id="UP000623067"/>
    </source>
</evidence>
<dbReference type="PANTHER" id="PTHR33741:SF5">
    <property type="entry name" value="TRANSMEMBRANE PROTEIN DDB_G0269096-RELATED"/>
    <property type="match status" value="1"/>
</dbReference>
<feature type="domain" description="HPP transmembrane region" evidence="2">
    <location>
        <begin position="13"/>
        <end position="167"/>
    </location>
</feature>
<protein>
    <recommendedName>
        <fullName evidence="2">HPP transmembrane region domain-containing protein</fullName>
    </recommendedName>
</protein>
<dbReference type="Proteomes" id="UP000623067">
    <property type="component" value="Unassembled WGS sequence"/>
</dbReference>
<comment type="caution">
    <text evidence="3">The sequence shown here is derived from an EMBL/GenBank/DDBJ whole genome shotgun (WGS) entry which is preliminary data.</text>
</comment>
<evidence type="ECO:0000256" key="1">
    <source>
        <dbReference type="SAM" id="Phobius"/>
    </source>
</evidence>
<name>A0A916WSZ6_9SPHN</name>
<keyword evidence="1" id="KW-1133">Transmembrane helix</keyword>
<keyword evidence="1" id="KW-0812">Transmembrane</keyword>
<keyword evidence="1" id="KW-0472">Membrane</keyword>
<organism evidence="3 4">
    <name type="scientific">Sphingomonas metalli</name>
    <dbReference type="NCBI Taxonomy" id="1779358"/>
    <lineage>
        <taxon>Bacteria</taxon>
        <taxon>Pseudomonadati</taxon>
        <taxon>Pseudomonadota</taxon>
        <taxon>Alphaproteobacteria</taxon>
        <taxon>Sphingomonadales</taxon>
        <taxon>Sphingomonadaceae</taxon>
        <taxon>Sphingomonas</taxon>
    </lineage>
</organism>
<gene>
    <name evidence="3" type="ORF">GCM10011380_16760</name>
</gene>
<reference evidence="3" key="2">
    <citation type="submission" date="2020-09" db="EMBL/GenBank/DDBJ databases">
        <authorList>
            <person name="Sun Q."/>
            <person name="Zhou Y."/>
        </authorList>
    </citation>
    <scope>NUCLEOTIDE SEQUENCE</scope>
    <source>
        <strain evidence="3">CGMCC 1.15330</strain>
    </source>
</reference>
<evidence type="ECO:0000313" key="3">
    <source>
        <dbReference type="EMBL" id="GGB27782.1"/>
    </source>
</evidence>
<feature type="transmembrane region" description="Helical" evidence="1">
    <location>
        <begin position="20"/>
        <end position="38"/>
    </location>
</feature>
<evidence type="ECO:0000259" key="2">
    <source>
        <dbReference type="Pfam" id="PF04982"/>
    </source>
</evidence>
<dbReference type="PANTHER" id="PTHR33741">
    <property type="entry name" value="TRANSMEMBRANE PROTEIN DDB_G0269096-RELATED"/>
    <property type="match status" value="1"/>
</dbReference>
<dbReference type="AlphaFoldDB" id="A0A916WSZ6"/>
<dbReference type="RefSeq" id="WP_188658280.1">
    <property type="nucleotide sequence ID" value="NZ_BMIH01000002.1"/>
</dbReference>
<sequence>MRFFRPILAGAQWPDRAIACAGAAIGIALTMIVCGGVPMTAADLPIIVAPLGASAVLVFAVPASPLAQPWPVVGGNILSTLVGVAVFAAVPNPPVAAGLAVGLAILVMSLLRCLHPPGGAAALTAVIGSQSIHAAGFAFAFAPVGINSIALVTLGMVFHRWTGRAYPHRPAPAETLRAAQAAAGFVEADIDAALADMHESFDIDREDLELLLAQARLHALRRRGG</sequence>